<evidence type="ECO:0000313" key="7">
    <source>
        <dbReference type="Proteomes" id="UP000240621"/>
    </source>
</evidence>
<dbReference type="PIRSF" id="PIRSF000089">
    <property type="entry name" value="Electra_flavoP_a"/>
    <property type="match status" value="1"/>
</dbReference>
<dbReference type="GO" id="GO:0009055">
    <property type="term" value="F:electron transfer activity"/>
    <property type="evidence" value="ECO:0007669"/>
    <property type="project" value="InterPro"/>
</dbReference>
<dbReference type="RefSeq" id="WP_106540130.1">
    <property type="nucleotide sequence ID" value="NZ_BLAU01000001.1"/>
</dbReference>
<dbReference type="SMART" id="SM00893">
    <property type="entry name" value="ETF"/>
    <property type="match status" value="1"/>
</dbReference>
<dbReference type="InterPro" id="IPR029035">
    <property type="entry name" value="DHS-like_NAD/FAD-binding_dom"/>
</dbReference>
<organism evidence="6 7">
    <name type="scientific">Prolixibacter denitrificans</name>
    <dbReference type="NCBI Taxonomy" id="1541063"/>
    <lineage>
        <taxon>Bacteria</taxon>
        <taxon>Pseudomonadati</taxon>
        <taxon>Bacteroidota</taxon>
        <taxon>Bacteroidia</taxon>
        <taxon>Marinilabiliales</taxon>
        <taxon>Prolixibacteraceae</taxon>
        <taxon>Prolixibacter</taxon>
    </lineage>
</organism>
<feature type="domain" description="Electron transfer flavoprotein alpha/beta-subunit N-terminal" evidence="4">
    <location>
        <begin position="4"/>
        <end position="204"/>
    </location>
</feature>
<dbReference type="EMBL" id="PYGC01000001">
    <property type="protein sequence ID" value="PSK85058.1"/>
    <property type="molecule type" value="Genomic_DNA"/>
</dbReference>
<dbReference type="OrthoDB" id="9770286at2"/>
<dbReference type="Proteomes" id="UP000240621">
    <property type="component" value="Unassembled WGS sequence"/>
</dbReference>
<evidence type="ECO:0000256" key="3">
    <source>
        <dbReference type="PIRSR" id="PIRSR000089-1"/>
    </source>
</evidence>
<feature type="binding site" evidence="3">
    <location>
        <begin position="283"/>
        <end position="290"/>
    </location>
    <ligand>
        <name>FAD</name>
        <dbReference type="ChEBI" id="CHEBI:57692"/>
    </ligand>
</feature>
<keyword evidence="8" id="KW-1185">Reference proteome</keyword>
<name>A0A2P8CJB5_9BACT</name>
<dbReference type="AlphaFoldDB" id="A0A2P8CJB5"/>
<feature type="binding site" evidence="3">
    <location>
        <position position="304"/>
    </location>
    <ligand>
        <name>FAD</name>
        <dbReference type="ChEBI" id="CHEBI:57692"/>
    </ligand>
</feature>
<protein>
    <submittedName>
        <fullName evidence="6">Electron transfer flavoprotein alpha subunit</fullName>
    </submittedName>
    <submittedName>
        <fullName evidence="5">Electron transfer flavoprotein subunit alpha</fullName>
    </submittedName>
</protein>
<keyword evidence="3" id="KW-0285">Flavoprotein</keyword>
<comment type="cofactor">
    <cofactor evidence="3">
        <name>FAD</name>
        <dbReference type="ChEBI" id="CHEBI:57692"/>
    </cofactor>
    <text evidence="3">Binds 1 FAD per dimer.</text>
</comment>
<reference evidence="6 7" key="1">
    <citation type="submission" date="2018-03" db="EMBL/GenBank/DDBJ databases">
        <title>Genomic Encyclopedia of Archaeal and Bacterial Type Strains, Phase II (KMG-II): from individual species to whole genera.</title>
        <authorList>
            <person name="Goeker M."/>
        </authorList>
    </citation>
    <scope>NUCLEOTIDE SEQUENCE [LARGE SCALE GENOMIC DNA]</scope>
    <source>
        <strain evidence="6 7">DSM 27267</strain>
    </source>
</reference>
<dbReference type="InterPro" id="IPR033947">
    <property type="entry name" value="ETF_alpha_N"/>
</dbReference>
<dbReference type="InterPro" id="IPR001308">
    <property type="entry name" value="ETF_a/FixB"/>
</dbReference>
<proteinExistence type="inferred from homology"/>
<feature type="binding site" evidence="3">
    <location>
        <begin position="266"/>
        <end position="270"/>
    </location>
    <ligand>
        <name>FAD</name>
        <dbReference type="ChEBI" id="CHEBI:57692"/>
    </ligand>
</feature>
<comment type="caution">
    <text evidence="6">The sequence shown here is derived from an EMBL/GenBank/DDBJ whole genome shotgun (WGS) entry which is preliminary data.</text>
</comment>
<dbReference type="Pfam" id="PF00766">
    <property type="entry name" value="ETF_alpha"/>
    <property type="match status" value="1"/>
</dbReference>
<dbReference type="SUPFAM" id="SSF52402">
    <property type="entry name" value="Adenine nucleotide alpha hydrolases-like"/>
    <property type="match status" value="1"/>
</dbReference>
<gene>
    <name evidence="6" type="ORF">CLV93_1017</name>
    <name evidence="5" type="ORF">JCM18694_38460</name>
</gene>
<dbReference type="InterPro" id="IPR014731">
    <property type="entry name" value="ETF_asu_C"/>
</dbReference>
<dbReference type="Gene3D" id="3.40.50.620">
    <property type="entry name" value="HUPs"/>
    <property type="match status" value="1"/>
</dbReference>
<comment type="similarity">
    <text evidence="1">Belongs to the ETF alpha-subunit/FixB family.</text>
</comment>
<dbReference type="Pfam" id="PF01012">
    <property type="entry name" value="ETF"/>
    <property type="match status" value="1"/>
</dbReference>
<sequence>MNNVFVYCEVEEGVVAEVSQELLTKGRSLANQLKCKLEAIVIGKGLDGVEEQIFPYGADVVYIADDPRLEPFTTLPHATILNKLFDKEKPQIALMGATPIGRDLGPRVSSALHSGLTADCTSLEIGPHEDKKAGKTYENLLYQIRPAFGGNIIATIINPDCRPQMATVREGVMKKEVFNPEYKGKLKKLDVAQYVSDEDFVVAVIERHMEKKKVNIKGAPIIVAGGYGVGSKENFKMLYELAEVLGGEVGASRAAVDSGYAEHERQIGQTGVTVRPKLYIACGISGQVQHRAGMEESAQIISINTDPDAPINSIADYVIHGDVGEVIPKMIRFYKKNTK</sequence>
<dbReference type="InterPro" id="IPR014729">
    <property type="entry name" value="Rossmann-like_a/b/a_fold"/>
</dbReference>
<keyword evidence="3" id="KW-0274">FAD</keyword>
<dbReference type="GO" id="GO:0033539">
    <property type="term" value="P:fatty acid beta-oxidation using acyl-CoA dehydrogenase"/>
    <property type="evidence" value="ECO:0007669"/>
    <property type="project" value="TreeGrafter"/>
</dbReference>
<dbReference type="Proteomes" id="UP000396862">
    <property type="component" value="Unassembled WGS sequence"/>
</dbReference>
<evidence type="ECO:0000256" key="1">
    <source>
        <dbReference type="ARBA" id="ARBA00005817"/>
    </source>
</evidence>
<evidence type="ECO:0000259" key="4">
    <source>
        <dbReference type="SMART" id="SM00893"/>
    </source>
</evidence>
<dbReference type="GO" id="GO:0050660">
    <property type="term" value="F:flavin adenine dinucleotide binding"/>
    <property type="evidence" value="ECO:0007669"/>
    <property type="project" value="InterPro"/>
</dbReference>
<evidence type="ECO:0000313" key="8">
    <source>
        <dbReference type="Proteomes" id="UP000396862"/>
    </source>
</evidence>
<dbReference type="Gene3D" id="3.40.50.1220">
    <property type="entry name" value="TPP-binding domain"/>
    <property type="match status" value="1"/>
</dbReference>
<keyword evidence="2" id="KW-0813">Transport</keyword>
<evidence type="ECO:0000313" key="5">
    <source>
        <dbReference type="EMBL" id="GET23600.1"/>
    </source>
</evidence>
<dbReference type="CDD" id="cd01715">
    <property type="entry name" value="ETF_alpha"/>
    <property type="match status" value="1"/>
</dbReference>
<reference evidence="5 8" key="2">
    <citation type="submission" date="2019-10" db="EMBL/GenBank/DDBJ databases">
        <title>Prolixibacter strains distinguished by the presence of nitrate reductase genes were adept at nitrate-dependent anaerobic corrosion of metallic iron and carbon steel.</title>
        <authorList>
            <person name="Iino T."/>
            <person name="Shono N."/>
            <person name="Ito K."/>
            <person name="Nakamura R."/>
            <person name="Sueoka K."/>
            <person name="Harayama S."/>
            <person name="Ohkuma M."/>
        </authorList>
    </citation>
    <scope>NUCLEOTIDE SEQUENCE [LARGE SCALE GENOMIC DNA]</scope>
    <source>
        <strain evidence="5 8">MIC1-1</strain>
    </source>
</reference>
<dbReference type="PANTHER" id="PTHR43153">
    <property type="entry name" value="ELECTRON TRANSFER FLAVOPROTEIN ALPHA"/>
    <property type="match status" value="1"/>
</dbReference>
<dbReference type="InterPro" id="IPR014730">
    <property type="entry name" value="ETF_a/b_N"/>
</dbReference>
<dbReference type="EMBL" id="BLAU01000001">
    <property type="protein sequence ID" value="GET23600.1"/>
    <property type="molecule type" value="Genomic_DNA"/>
</dbReference>
<dbReference type="PANTHER" id="PTHR43153:SF1">
    <property type="entry name" value="ELECTRON TRANSFER FLAVOPROTEIN SUBUNIT ALPHA, MITOCHONDRIAL"/>
    <property type="match status" value="1"/>
</dbReference>
<dbReference type="SUPFAM" id="SSF52467">
    <property type="entry name" value="DHS-like NAD/FAD-binding domain"/>
    <property type="match status" value="1"/>
</dbReference>
<evidence type="ECO:0000313" key="6">
    <source>
        <dbReference type="EMBL" id="PSK85058.1"/>
    </source>
</evidence>
<accession>A0A2P8CJB5</accession>
<keyword evidence="2" id="KW-0249">Electron transport</keyword>
<evidence type="ECO:0000256" key="2">
    <source>
        <dbReference type="ARBA" id="ARBA00022982"/>
    </source>
</evidence>
<feature type="binding site" evidence="3">
    <location>
        <begin position="252"/>
        <end position="253"/>
    </location>
    <ligand>
        <name>FAD</name>
        <dbReference type="ChEBI" id="CHEBI:57692"/>
    </ligand>
</feature>